<dbReference type="Proteomes" id="UP001163046">
    <property type="component" value="Unassembled WGS sequence"/>
</dbReference>
<feature type="non-terminal residue" evidence="1">
    <location>
        <position position="1"/>
    </location>
</feature>
<dbReference type="EMBL" id="MU827865">
    <property type="protein sequence ID" value="KAJ7318253.1"/>
    <property type="molecule type" value="Genomic_DNA"/>
</dbReference>
<keyword evidence="2" id="KW-1185">Reference proteome</keyword>
<accession>A0A9X0CC59</accession>
<evidence type="ECO:0000313" key="2">
    <source>
        <dbReference type="Proteomes" id="UP001163046"/>
    </source>
</evidence>
<proteinExistence type="predicted"/>
<dbReference type="AlphaFoldDB" id="A0A9X0CC59"/>
<gene>
    <name evidence="1" type="ORF">OS493_038197</name>
</gene>
<name>A0A9X0CC59_9CNID</name>
<organism evidence="1 2">
    <name type="scientific">Desmophyllum pertusum</name>
    <dbReference type="NCBI Taxonomy" id="174260"/>
    <lineage>
        <taxon>Eukaryota</taxon>
        <taxon>Metazoa</taxon>
        <taxon>Cnidaria</taxon>
        <taxon>Anthozoa</taxon>
        <taxon>Hexacorallia</taxon>
        <taxon>Scleractinia</taxon>
        <taxon>Caryophylliina</taxon>
        <taxon>Caryophylliidae</taxon>
        <taxon>Desmophyllum</taxon>
    </lineage>
</organism>
<protein>
    <submittedName>
        <fullName evidence="1">Uncharacterized protein</fullName>
    </submittedName>
</protein>
<sequence>CLGKNGDVQKTRKLYDQALARYYQAKEKATNEDDPIDKAAWRLSGVLPQKM</sequence>
<evidence type="ECO:0000313" key="1">
    <source>
        <dbReference type="EMBL" id="KAJ7318253.1"/>
    </source>
</evidence>
<feature type="non-terminal residue" evidence="1">
    <location>
        <position position="51"/>
    </location>
</feature>
<reference evidence="1" key="1">
    <citation type="submission" date="2023-01" db="EMBL/GenBank/DDBJ databases">
        <title>Genome assembly of the deep-sea coral Lophelia pertusa.</title>
        <authorList>
            <person name="Herrera S."/>
            <person name="Cordes E."/>
        </authorList>
    </citation>
    <scope>NUCLEOTIDE SEQUENCE</scope>
    <source>
        <strain evidence="1">USNM1676648</strain>
        <tissue evidence="1">Polyp</tissue>
    </source>
</reference>
<comment type="caution">
    <text evidence="1">The sequence shown here is derived from an EMBL/GenBank/DDBJ whole genome shotgun (WGS) entry which is preliminary data.</text>
</comment>